<sequence>MTHLKPYSTPMTVGKPLSKTDGNLLTNSTEYKSIIGGLQYLTHTRTDLAFAVNKLSQFVQAPTTTHWTAAKRVLRYLKGYHALHIKYSKKLAITGFSDADWACCPDDRRNVAGYCIYLRDTLVSWSSKKQAVVSHSSTQSEYKALAQVTAKISWIQALLKEINFPLQSTPITWSDNMGASALAANPVYHARTKHIELNVHFVRDKVINKTPDIRYISSHDQVADCLTKSLTSHRLHFLSDKLGVVETPPSLIRVVKK</sequence>
<dbReference type="PANTHER" id="PTHR11439">
    <property type="entry name" value="GAG-POL-RELATED RETROTRANSPOSON"/>
    <property type="match status" value="1"/>
</dbReference>
<reference evidence="1" key="1">
    <citation type="submission" date="2018-11" db="EMBL/GenBank/DDBJ databases">
        <authorList>
            <person name="Grassa J C."/>
        </authorList>
    </citation>
    <scope>NUCLEOTIDE SEQUENCE [LARGE SCALE GENOMIC DNA]</scope>
</reference>
<evidence type="ECO:0008006" key="3">
    <source>
        <dbReference type="Google" id="ProtNLM"/>
    </source>
</evidence>
<dbReference type="EMBL" id="UZAU01000694">
    <property type="status" value="NOT_ANNOTATED_CDS"/>
    <property type="molecule type" value="Genomic_DNA"/>
</dbReference>
<dbReference type="PANTHER" id="PTHR11439:SF500">
    <property type="entry name" value="RNA-DIRECTED DNA POLYMERASE"/>
    <property type="match status" value="1"/>
</dbReference>
<keyword evidence="2" id="KW-1185">Reference proteome</keyword>
<dbReference type="InterPro" id="IPR043502">
    <property type="entry name" value="DNA/RNA_pol_sf"/>
</dbReference>
<reference evidence="1" key="2">
    <citation type="submission" date="2021-03" db="UniProtKB">
        <authorList>
            <consortium name="EnsemblPlants"/>
        </authorList>
    </citation>
    <scope>IDENTIFICATION</scope>
</reference>
<dbReference type="Gramene" id="evm.model.08.869">
    <property type="protein sequence ID" value="cds.evm.model.08.869"/>
    <property type="gene ID" value="evm.TU.08.869"/>
</dbReference>
<evidence type="ECO:0000313" key="2">
    <source>
        <dbReference type="Proteomes" id="UP000596661"/>
    </source>
</evidence>
<dbReference type="SUPFAM" id="SSF56672">
    <property type="entry name" value="DNA/RNA polymerases"/>
    <property type="match status" value="1"/>
</dbReference>
<dbReference type="EnsemblPlants" id="evm.model.08.869">
    <property type="protein sequence ID" value="cds.evm.model.08.869"/>
    <property type="gene ID" value="evm.TU.08.869"/>
</dbReference>
<dbReference type="AlphaFoldDB" id="A0A803QCM3"/>
<dbReference type="Proteomes" id="UP000596661">
    <property type="component" value="Chromosome 8"/>
</dbReference>
<accession>A0A803QCM3</accession>
<proteinExistence type="predicted"/>
<protein>
    <recommendedName>
        <fullName evidence="3">Polyprotein</fullName>
    </recommendedName>
</protein>
<evidence type="ECO:0000313" key="1">
    <source>
        <dbReference type="EnsemblPlants" id="cds.evm.model.08.869"/>
    </source>
</evidence>
<name>A0A803QCM3_CANSA</name>
<dbReference type="OMA" id="FRACANT"/>
<dbReference type="CDD" id="cd09272">
    <property type="entry name" value="RNase_HI_RT_Ty1"/>
    <property type="match status" value="1"/>
</dbReference>
<organism evidence="1 2">
    <name type="scientific">Cannabis sativa</name>
    <name type="common">Hemp</name>
    <name type="synonym">Marijuana</name>
    <dbReference type="NCBI Taxonomy" id="3483"/>
    <lineage>
        <taxon>Eukaryota</taxon>
        <taxon>Viridiplantae</taxon>
        <taxon>Streptophyta</taxon>
        <taxon>Embryophyta</taxon>
        <taxon>Tracheophyta</taxon>
        <taxon>Spermatophyta</taxon>
        <taxon>Magnoliopsida</taxon>
        <taxon>eudicotyledons</taxon>
        <taxon>Gunneridae</taxon>
        <taxon>Pentapetalae</taxon>
        <taxon>rosids</taxon>
        <taxon>fabids</taxon>
        <taxon>Rosales</taxon>
        <taxon>Cannabaceae</taxon>
        <taxon>Cannabis</taxon>
    </lineage>
</organism>